<keyword evidence="3" id="KW-1185">Reference proteome</keyword>
<dbReference type="Proteomes" id="UP000319852">
    <property type="component" value="Chromosome"/>
</dbReference>
<dbReference type="KEGG" id="amob:HG15A2_44880"/>
<keyword evidence="1" id="KW-0472">Membrane</keyword>
<keyword evidence="1" id="KW-1133">Transmembrane helix</keyword>
<dbReference type="AlphaFoldDB" id="A0A517N1X9"/>
<reference evidence="2 3" key="1">
    <citation type="submission" date="2019-02" db="EMBL/GenBank/DDBJ databases">
        <title>Deep-cultivation of Planctomycetes and their phenomic and genomic characterization uncovers novel biology.</title>
        <authorList>
            <person name="Wiegand S."/>
            <person name="Jogler M."/>
            <person name="Boedeker C."/>
            <person name="Pinto D."/>
            <person name="Vollmers J."/>
            <person name="Rivas-Marin E."/>
            <person name="Kohn T."/>
            <person name="Peeters S.H."/>
            <person name="Heuer A."/>
            <person name="Rast P."/>
            <person name="Oberbeckmann S."/>
            <person name="Bunk B."/>
            <person name="Jeske O."/>
            <person name="Meyerdierks A."/>
            <person name="Storesund J.E."/>
            <person name="Kallscheuer N."/>
            <person name="Luecker S."/>
            <person name="Lage O.M."/>
            <person name="Pohl T."/>
            <person name="Merkel B.J."/>
            <person name="Hornburger P."/>
            <person name="Mueller R.-W."/>
            <person name="Bruemmer F."/>
            <person name="Labrenz M."/>
            <person name="Spormann A.M."/>
            <person name="Op den Camp H."/>
            <person name="Overmann J."/>
            <person name="Amann R."/>
            <person name="Jetten M.S.M."/>
            <person name="Mascher T."/>
            <person name="Medema M.H."/>
            <person name="Devos D.P."/>
            <person name="Kaster A.-K."/>
            <person name="Ovreas L."/>
            <person name="Rohde M."/>
            <person name="Galperin M.Y."/>
            <person name="Jogler C."/>
        </authorList>
    </citation>
    <scope>NUCLEOTIDE SEQUENCE [LARGE SCALE GENOMIC DNA]</scope>
    <source>
        <strain evidence="2 3">HG15A2</strain>
    </source>
</reference>
<evidence type="ECO:0000313" key="3">
    <source>
        <dbReference type="Proteomes" id="UP000319852"/>
    </source>
</evidence>
<accession>A0A517N1X9</accession>
<dbReference type="EMBL" id="CP036263">
    <property type="protein sequence ID" value="QDT01146.1"/>
    <property type="molecule type" value="Genomic_DNA"/>
</dbReference>
<proteinExistence type="predicted"/>
<gene>
    <name evidence="2" type="ORF">HG15A2_44880</name>
</gene>
<feature type="transmembrane region" description="Helical" evidence="1">
    <location>
        <begin position="43"/>
        <end position="63"/>
    </location>
</feature>
<sequence>MTFCHEVGHLIGGWLGGGTLSEYSLAPWHLPYSFHSPDPFPQLTLWAGPLFGVALPLTLALIARHRWGMVRCGFLSLGKWQLSRTRMALRRSLSRHATDARCRSGPVLDCPILSLDYFTGVHSFSSRRYRGSPTLAAVICYNAPCT</sequence>
<evidence type="ECO:0000256" key="1">
    <source>
        <dbReference type="SAM" id="Phobius"/>
    </source>
</evidence>
<evidence type="ECO:0000313" key="2">
    <source>
        <dbReference type="EMBL" id="QDT01146.1"/>
    </source>
</evidence>
<keyword evidence="1" id="KW-0812">Transmembrane</keyword>
<name>A0A517N1X9_9BACT</name>
<organism evidence="2 3">
    <name type="scientific">Adhaeretor mobilis</name>
    <dbReference type="NCBI Taxonomy" id="1930276"/>
    <lineage>
        <taxon>Bacteria</taxon>
        <taxon>Pseudomonadati</taxon>
        <taxon>Planctomycetota</taxon>
        <taxon>Planctomycetia</taxon>
        <taxon>Pirellulales</taxon>
        <taxon>Lacipirellulaceae</taxon>
        <taxon>Adhaeretor</taxon>
    </lineage>
</organism>
<protein>
    <submittedName>
        <fullName evidence="2">Uncharacterized protein</fullName>
    </submittedName>
</protein>